<dbReference type="InterPro" id="IPR014729">
    <property type="entry name" value="Rossmann-like_a/b/a_fold"/>
</dbReference>
<evidence type="ECO:0000256" key="6">
    <source>
        <dbReference type="ARBA" id="ARBA00022842"/>
    </source>
</evidence>
<comment type="function">
    <text evidence="9">Reversibly transfers an adenylyl group from ATP to 4'-phosphopantetheine, yielding dephospho-CoA (dPCoA) and pyrophosphate.</text>
</comment>
<sequence length="169" mass="18448">MKIRAIYPGTFDPLTNGHADLVLRAARLFDSVVVAVASNPSKQPLFTLEERVELARAAFKDCSNVSVIGFSGLLAKFGQEQQAQVLIRGVRAVADFEYEFQLASMNRSLNPELDSIFMTPSEKNTFISSTLVKEVCRHGGDVSSFVPEHVRIALQARLAQVAAIAKPIG</sequence>
<reference evidence="11 12" key="1">
    <citation type="submission" date="2021-10" db="EMBL/GenBank/DDBJ databases">
        <title>Alishewanella koreense sp. nov. isolated from seawater of southwestern coast in South Korea and the proposal for the reclassification of Rheinheimera perlucida and Rheinheimera tuosuensis as Arsukibacterium perlucida and Arsukibacterium tuosuensis.</title>
        <authorList>
            <person name="Kim K.H."/>
            <person name="Ruan W."/>
            <person name="Kim K.R."/>
            <person name="Baek J.H."/>
            <person name="Jeon C.O."/>
        </authorList>
    </citation>
    <scope>NUCLEOTIDE SEQUENCE [LARGE SCALE GENOMIC DNA]</scope>
    <source>
        <strain evidence="11 12">16-MA</strain>
    </source>
</reference>
<comment type="catalytic activity">
    <reaction evidence="8 9">
        <text>(R)-4'-phosphopantetheine + ATP + H(+) = 3'-dephospho-CoA + diphosphate</text>
        <dbReference type="Rhea" id="RHEA:19801"/>
        <dbReference type="ChEBI" id="CHEBI:15378"/>
        <dbReference type="ChEBI" id="CHEBI:30616"/>
        <dbReference type="ChEBI" id="CHEBI:33019"/>
        <dbReference type="ChEBI" id="CHEBI:57328"/>
        <dbReference type="ChEBI" id="CHEBI:61723"/>
        <dbReference type="EC" id="2.7.7.3"/>
    </reaction>
</comment>
<evidence type="ECO:0000256" key="2">
    <source>
        <dbReference type="ARBA" id="ARBA00022679"/>
    </source>
</evidence>
<evidence type="ECO:0000313" key="12">
    <source>
        <dbReference type="Proteomes" id="UP000633814"/>
    </source>
</evidence>
<keyword evidence="2 9" id="KW-0808">Transferase</keyword>
<feature type="binding site" evidence="9">
    <location>
        <position position="99"/>
    </location>
    <ligand>
        <name>ATP</name>
        <dbReference type="ChEBI" id="CHEBI:30616"/>
    </ligand>
</feature>
<comment type="subunit">
    <text evidence="9">Homohexamer.</text>
</comment>
<keyword evidence="1 9" id="KW-0963">Cytoplasm</keyword>
<evidence type="ECO:0000256" key="3">
    <source>
        <dbReference type="ARBA" id="ARBA00022695"/>
    </source>
</evidence>
<comment type="caution">
    <text evidence="11">The sequence shown here is derived from an EMBL/GenBank/DDBJ whole genome shotgun (WGS) entry which is preliminary data.</text>
</comment>
<feature type="domain" description="Cytidyltransferase-like" evidence="10">
    <location>
        <begin position="6"/>
        <end position="134"/>
    </location>
</feature>
<dbReference type="EMBL" id="JAEINI020000001">
    <property type="protein sequence ID" value="MCB5225303.1"/>
    <property type="molecule type" value="Genomic_DNA"/>
</dbReference>
<comment type="pathway">
    <text evidence="9">Cofactor biosynthesis; coenzyme A biosynthesis; CoA from (R)-pantothenate: step 4/5.</text>
</comment>
<evidence type="ECO:0000256" key="5">
    <source>
        <dbReference type="ARBA" id="ARBA00022840"/>
    </source>
</evidence>
<keyword evidence="7 9" id="KW-0173">Coenzyme A biosynthesis</keyword>
<dbReference type="SUPFAM" id="SSF52374">
    <property type="entry name" value="Nucleotidylyl transferase"/>
    <property type="match status" value="1"/>
</dbReference>
<dbReference type="PANTHER" id="PTHR21342:SF1">
    <property type="entry name" value="PHOSPHOPANTETHEINE ADENYLYLTRANSFERASE"/>
    <property type="match status" value="1"/>
</dbReference>
<dbReference type="CDD" id="cd02163">
    <property type="entry name" value="PPAT"/>
    <property type="match status" value="1"/>
</dbReference>
<dbReference type="GO" id="GO:0004595">
    <property type="term" value="F:pantetheine-phosphate adenylyltransferase activity"/>
    <property type="evidence" value="ECO:0007669"/>
    <property type="project" value="UniProtKB-EC"/>
</dbReference>
<organism evidence="11 12">
    <name type="scientific">Alishewanella maricola</name>
    <dbReference type="NCBI Taxonomy" id="2795740"/>
    <lineage>
        <taxon>Bacteria</taxon>
        <taxon>Pseudomonadati</taxon>
        <taxon>Pseudomonadota</taxon>
        <taxon>Gammaproteobacteria</taxon>
        <taxon>Alteromonadales</taxon>
        <taxon>Alteromonadaceae</taxon>
        <taxon>Alishewanella</taxon>
    </lineage>
</organism>
<dbReference type="Pfam" id="PF01467">
    <property type="entry name" value="CTP_transf_like"/>
    <property type="match status" value="1"/>
</dbReference>
<keyword evidence="12" id="KW-1185">Reference proteome</keyword>
<keyword evidence="5 9" id="KW-0067">ATP-binding</keyword>
<dbReference type="NCBIfam" id="TIGR01510">
    <property type="entry name" value="coaD_prev_kdtB"/>
    <property type="match status" value="1"/>
</dbReference>
<feature type="binding site" evidence="9">
    <location>
        <position position="42"/>
    </location>
    <ligand>
        <name>substrate</name>
    </ligand>
</feature>
<gene>
    <name evidence="9 11" type="primary">coaD</name>
    <name evidence="11" type="ORF">JAO78_000535</name>
</gene>
<feature type="binding site" evidence="9">
    <location>
        <position position="18"/>
    </location>
    <ligand>
        <name>ATP</name>
        <dbReference type="ChEBI" id="CHEBI:30616"/>
    </ligand>
</feature>
<dbReference type="InterPro" id="IPR001980">
    <property type="entry name" value="PPAT"/>
</dbReference>
<evidence type="ECO:0000256" key="8">
    <source>
        <dbReference type="ARBA" id="ARBA00029346"/>
    </source>
</evidence>
<comment type="cofactor">
    <cofactor evidence="9">
        <name>Mg(2+)</name>
        <dbReference type="ChEBI" id="CHEBI:18420"/>
    </cofactor>
</comment>
<feature type="binding site" evidence="9">
    <location>
        <begin position="10"/>
        <end position="11"/>
    </location>
    <ligand>
        <name>ATP</name>
        <dbReference type="ChEBI" id="CHEBI:30616"/>
    </ligand>
</feature>
<keyword evidence="6 9" id="KW-0460">Magnesium</keyword>
<comment type="similarity">
    <text evidence="9">Belongs to the bacterial CoaD family.</text>
</comment>
<dbReference type="HAMAP" id="MF_00151">
    <property type="entry name" value="PPAT_bact"/>
    <property type="match status" value="1"/>
</dbReference>
<evidence type="ECO:0000256" key="1">
    <source>
        <dbReference type="ARBA" id="ARBA00022490"/>
    </source>
</evidence>
<accession>A0ABS8BZ15</accession>
<dbReference type="PANTHER" id="PTHR21342">
    <property type="entry name" value="PHOSPHOPANTETHEINE ADENYLYLTRANSFERASE"/>
    <property type="match status" value="1"/>
</dbReference>
<feature type="binding site" evidence="9">
    <location>
        <position position="74"/>
    </location>
    <ligand>
        <name>substrate</name>
    </ligand>
</feature>
<feature type="binding site" evidence="9">
    <location>
        <begin position="124"/>
        <end position="130"/>
    </location>
    <ligand>
        <name>ATP</name>
        <dbReference type="ChEBI" id="CHEBI:30616"/>
    </ligand>
</feature>
<dbReference type="Proteomes" id="UP000633814">
    <property type="component" value="Unassembled WGS sequence"/>
</dbReference>
<evidence type="ECO:0000259" key="10">
    <source>
        <dbReference type="Pfam" id="PF01467"/>
    </source>
</evidence>
<dbReference type="EC" id="2.7.7.3" evidence="9"/>
<feature type="binding site" evidence="9">
    <location>
        <begin position="89"/>
        <end position="91"/>
    </location>
    <ligand>
        <name>ATP</name>
        <dbReference type="ChEBI" id="CHEBI:30616"/>
    </ligand>
</feature>
<evidence type="ECO:0000256" key="7">
    <source>
        <dbReference type="ARBA" id="ARBA00022993"/>
    </source>
</evidence>
<evidence type="ECO:0000256" key="9">
    <source>
        <dbReference type="HAMAP-Rule" id="MF_00151"/>
    </source>
</evidence>
<dbReference type="PRINTS" id="PR01020">
    <property type="entry name" value="LPSBIOSNTHSS"/>
</dbReference>
<dbReference type="Gene3D" id="3.40.50.620">
    <property type="entry name" value="HUPs"/>
    <property type="match status" value="1"/>
</dbReference>
<feature type="binding site" evidence="9">
    <location>
        <position position="88"/>
    </location>
    <ligand>
        <name>substrate</name>
    </ligand>
</feature>
<evidence type="ECO:0000256" key="4">
    <source>
        <dbReference type="ARBA" id="ARBA00022741"/>
    </source>
</evidence>
<dbReference type="InterPro" id="IPR004821">
    <property type="entry name" value="Cyt_trans-like"/>
</dbReference>
<dbReference type="NCBIfam" id="TIGR00125">
    <property type="entry name" value="cyt_tran_rel"/>
    <property type="match status" value="1"/>
</dbReference>
<name>A0ABS8BZ15_9ALTE</name>
<feature type="site" description="Transition state stabilizer" evidence="9">
    <location>
        <position position="18"/>
    </location>
</feature>
<comment type="subcellular location">
    <subcellularLocation>
        <location evidence="9">Cytoplasm</location>
    </subcellularLocation>
</comment>
<keyword evidence="4 9" id="KW-0547">Nucleotide-binding</keyword>
<keyword evidence="3 9" id="KW-0548">Nucleotidyltransferase</keyword>
<protein>
    <recommendedName>
        <fullName evidence="9">Phosphopantetheine adenylyltransferase</fullName>
        <ecNumber evidence="9">2.7.7.3</ecNumber>
    </recommendedName>
    <alternativeName>
        <fullName evidence="9">Dephospho-CoA pyrophosphorylase</fullName>
    </alternativeName>
    <alternativeName>
        <fullName evidence="9">Pantetheine-phosphate adenylyltransferase</fullName>
        <shortName evidence="9">PPAT</shortName>
    </alternativeName>
</protein>
<evidence type="ECO:0000313" key="11">
    <source>
        <dbReference type="EMBL" id="MCB5225303.1"/>
    </source>
</evidence>
<proteinExistence type="inferred from homology"/>
<feature type="binding site" evidence="9">
    <location>
        <position position="10"/>
    </location>
    <ligand>
        <name>substrate</name>
    </ligand>
</feature>
<dbReference type="RefSeq" id="WP_226749399.1">
    <property type="nucleotide sequence ID" value="NZ_JAEINI020000001.1"/>
</dbReference>